<evidence type="ECO:0000259" key="8">
    <source>
        <dbReference type="PROSITE" id="PS51371"/>
    </source>
</evidence>
<feature type="site" description="Catalytically relevant" evidence="6">
    <location>
        <position position="112"/>
    </location>
</feature>
<feature type="site" description="Catalytically relevant" evidence="6">
    <location>
        <position position="194"/>
    </location>
</feature>
<evidence type="ECO:0000256" key="1">
    <source>
        <dbReference type="ARBA" id="ARBA00008165"/>
    </source>
</evidence>
<dbReference type="InterPro" id="IPR000644">
    <property type="entry name" value="CBS_dom"/>
</dbReference>
<dbReference type="FunFam" id="3.40.50.10490:FF:000011">
    <property type="entry name" value="Arabinose 5-phosphate isomerase"/>
    <property type="match status" value="1"/>
</dbReference>
<evidence type="ECO:0000256" key="3">
    <source>
        <dbReference type="ARBA" id="ARBA00023122"/>
    </source>
</evidence>
<dbReference type="InterPro" id="IPR001347">
    <property type="entry name" value="SIS_dom"/>
</dbReference>
<feature type="domain" description="SIS" evidence="9">
    <location>
        <begin position="42"/>
        <end position="185"/>
    </location>
</feature>
<keyword evidence="2" id="KW-0677">Repeat</keyword>
<dbReference type="SMART" id="SM00116">
    <property type="entry name" value="CBS"/>
    <property type="match status" value="2"/>
</dbReference>
<dbReference type="AlphaFoldDB" id="A0A1Y5RRJ0"/>
<dbReference type="PIRSF" id="PIRSF004692">
    <property type="entry name" value="KdsD_KpsF"/>
    <property type="match status" value="1"/>
</dbReference>
<dbReference type="FunCoup" id="A0A1Y5RRJ0">
    <property type="interactions" value="175"/>
</dbReference>
<keyword evidence="10" id="KW-0413">Isomerase</keyword>
<proteinExistence type="inferred from homology"/>
<dbReference type="GO" id="GO:0019146">
    <property type="term" value="F:arabinose-5-phosphate isomerase activity"/>
    <property type="evidence" value="ECO:0007669"/>
    <property type="project" value="UniProtKB-EC"/>
</dbReference>
<dbReference type="InterPro" id="IPR035474">
    <property type="entry name" value="SIS_Kpsf"/>
</dbReference>
<evidence type="ECO:0000256" key="6">
    <source>
        <dbReference type="PIRSR" id="PIRSR004692-3"/>
    </source>
</evidence>
<keyword evidence="3 7" id="KW-0129">CBS domain</keyword>
<dbReference type="InterPro" id="IPR050986">
    <property type="entry name" value="GutQ/KpsF_isomerases"/>
</dbReference>
<dbReference type="PANTHER" id="PTHR42745">
    <property type="match status" value="1"/>
</dbReference>
<accession>A0A1Y5RRJ0</accession>
<feature type="binding site" evidence="5">
    <location>
        <position position="83"/>
    </location>
    <ligand>
        <name>Zn(2+)</name>
        <dbReference type="ChEBI" id="CHEBI:29105"/>
    </ligand>
</feature>
<dbReference type="InParanoid" id="A0A1Y5RRJ0"/>
<keyword evidence="5" id="KW-0862">Zinc</keyword>
<sequence>MKVKEKSAPLSPDLEAAGRVLSIEAEALRALGDSLDDSFERAVDLLHAVTGRVVISGMGKSGHIGRKIAATMSSTGSPALFVHPGEASHGDLGMITQSDAVLCLSNSGNTNELADIIAFTRRFSIPLLAMVGRPTSSLGDAADVTLVLPTVPEACPMGLAPTTSTTMMLALGDALSVALLQRRGFSPDNFQVLHPGGSLGASLIKVSEIMHVGDELPVARPDTSMREALIVMTARSFGCVGVVDAAGDLLGIITDGDLRRHMDNDLLNRRAEEIMTRAPKTIRPGALAAEALGQMNATKISCLFVTEGRRPVGIIRVHDCLSAGVA</sequence>
<evidence type="ECO:0000256" key="4">
    <source>
        <dbReference type="PIRNR" id="PIRNR004692"/>
    </source>
</evidence>
<dbReference type="CDD" id="cd05014">
    <property type="entry name" value="SIS_Kpsf"/>
    <property type="match status" value="1"/>
</dbReference>
<dbReference type="RefSeq" id="WP_085881952.1">
    <property type="nucleotide sequence ID" value="NZ_FWFR01000001.1"/>
</dbReference>
<feature type="site" description="Catalytically relevant" evidence="6">
    <location>
        <position position="60"/>
    </location>
</feature>
<evidence type="ECO:0000256" key="5">
    <source>
        <dbReference type="PIRSR" id="PIRSR004692-2"/>
    </source>
</evidence>
<dbReference type="Pfam" id="PF01380">
    <property type="entry name" value="SIS"/>
    <property type="match status" value="1"/>
</dbReference>
<evidence type="ECO:0000259" key="9">
    <source>
        <dbReference type="PROSITE" id="PS51464"/>
    </source>
</evidence>
<dbReference type="GO" id="GO:0046872">
    <property type="term" value="F:metal ion binding"/>
    <property type="evidence" value="ECO:0007669"/>
    <property type="project" value="UniProtKB-KW"/>
</dbReference>
<dbReference type="EMBL" id="FWFR01000001">
    <property type="protein sequence ID" value="SLN23241.1"/>
    <property type="molecule type" value="Genomic_DNA"/>
</dbReference>
<evidence type="ECO:0000256" key="2">
    <source>
        <dbReference type="ARBA" id="ARBA00022737"/>
    </source>
</evidence>
<dbReference type="SUPFAM" id="SSF53697">
    <property type="entry name" value="SIS domain"/>
    <property type="match status" value="1"/>
</dbReference>
<evidence type="ECO:0000313" key="11">
    <source>
        <dbReference type="Proteomes" id="UP000193200"/>
    </source>
</evidence>
<organism evidence="10 11">
    <name type="scientific">Oceanibacterium hippocampi</name>
    <dbReference type="NCBI Taxonomy" id="745714"/>
    <lineage>
        <taxon>Bacteria</taxon>
        <taxon>Pseudomonadati</taxon>
        <taxon>Pseudomonadota</taxon>
        <taxon>Alphaproteobacteria</taxon>
        <taxon>Sneathiellales</taxon>
        <taxon>Sneathiellaceae</taxon>
        <taxon>Oceanibacterium</taxon>
    </lineage>
</organism>
<gene>
    <name evidence="10" type="primary">kdsD</name>
    <name evidence="10" type="ORF">OCH7691_00630</name>
</gene>
<dbReference type="PANTHER" id="PTHR42745:SF1">
    <property type="entry name" value="ARABINOSE 5-PHOSPHATE ISOMERASE KDSD"/>
    <property type="match status" value="1"/>
</dbReference>
<protein>
    <submittedName>
        <fullName evidence="10">Arabinose 5-phosphate isomerase KdsD</fullName>
        <ecNumber evidence="10">5.3.1.13</ecNumber>
    </submittedName>
</protein>
<dbReference type="PROSITE" id="PS51464">
    <property type="entry name" value="SIS"/>
    <property type="match status" value="1"/>
</dbReference>
<reference evidence="10 11" key="1">
    <citation type="submission" date="2017-03" db="EMBL/GenBank/DDBJ databases">
        <authorList>
            <person name="Afonso C.L."/>
            <person name="Miller P.J."/>
            <person name="Scott M.A."/>
            <person name="Spackman E."/>
            <person name="Goraichik I."/>
            <person name="Dimitrov K.M."/>
            <person name="Suarez D.L."/>
            <person name="Swayne D.E."/>
        </authorList>
    </citation>
    <scope>NUCLEOTIDE SEQUENCE [LARGE SCALE GENOMIC DNA]</scope>
    <source>
        <strain evidence="10 11">CECT 7691</strain>
    </source>
</reference>
<feature type="domain" description="CBS" evidence="8">
    <location>
        <begin position="275"/>
        <end position="326"/>
    </location>
</feature>
<dbReference type="SUPFAM" id="SSF54631">
    <property type="entry name" value="CBS-domain pair"/>
    <property type="match status" value="1"/>
</dbReference>
<feature type="site" description="Catalytically relevant" evidence="6">
    <location>
        <position position="153"/>
    </location>
</feature>
<dbReference type="Pfam" id="PF00571">
    <property type="entry name" value="CBS"/>
    <property type="match status" value="2"/>
</dbReference>
<dbReference type="InterPro" id="IPR004800">
    <property type="entry name" value="KdsD/KpsF-type"/>
</dbReference>
<dbReference type="InterPro" id="IPR046348">
    <property type="entry name" value="SIS_dom_sf"/>
</dbReference>
<keyword evidence="11" id="KW-1185">Reference proteome</keyword>
<dbReference type="CDD" id="cd04604">
    <property type="entry name" value="CBS_pair_SIS_assoc"/>
    <property type="match status" value="1"/>
</dbReference>
<dbReference type="OrthoDB" id="9762536at2"/>
<evidence type="ECO:0000256" key="7">
    <source>
        <dbReference type="PROSITE-ProRule" id="PRU00703"/>
    </source>
</evidence>
<comment type="similarity">
    <text evidence="1 4">Belongs to the SIS family. GutQ/KpsF subfamily.</text>
</comment>
<dbReference type="Gene3D" id="3.10.580.10">
    <property type="entry name" value="CBS-domain"/>
    <property type="match status" value="1"/>
</dbReference>
<dbReference type="Gene3D" id="3.40.50.10490">
    <property type="entry name" value="Glucose-6-phosphate isomerase like protein, domain 1"/>
    <property type="match status" value="1"/>
</dbReference>
<keyword evidence="5" id="KW-0479">Metal-binding</keyword>
<dbReference type="EC" id="5.3.1.13" evidence="10"/>
<dbReference type="GO" id="GO:0005975">
    <property type="term" value="P:carbohydrate metabolic process"/>
    <property type="evidence" value="ECO:0007669"/>
    <property type="project" value="InterPro"/>
</dbReference>
<feature type="domain" description="CBS" evidence="8">
    <location>
        <begin position="210"/>
        <end position="272"/>
    </location>
</feature>
<dbReference type="Proteomes" id="UP000193200">
    <property type="component" value="Unassembled WGS sequence"/>
</dbReference>
<name>A0A1Y5RRJ0_9PROT</name>
<dbReference type="NCBIfam" id="TIGR00393">
    <property type="entry name" value="kpsF"/>
    <property type="match status" value="1"/>
</dbReference>
<dbReference type="PROSITE" id="PS51371">
    <property type="entry name" value="CBS"/>
    <property type="match status" value="2"/>
</dbReference>
<evidence type="ECO:0000313" key="10">
    <source>
        <dbReference type="EMBL" id="SLN23241.1"/>
    </source>
</evidence>
<dbReference type="GO" id="GO:1901135">
    <property type="term" value="P:carbohydrate derivative metabolic process"/>
    <property type="evidence" value="ECO:0007669"/>
    <property type="project" value="InterPro"/>
</dbReference>
<dbReference type="GO" id="GO:0097367">
    <property type="term" value="F:carbohydrate derivative binding"/>
    <property type="evidence" value="ECO:0007669"/>
    <property type="project" value="InterPro"/>
</dbReference>
<dbReference type="InterPro" id="IPR046342">
    <property type="entry name" value="CBS_dom_sf"/>
</dbReference>